<dbReference type="Proteomes" id="UP000053820">
    <property type="component" value="Unassembled WGS sequence"/>
</dbReference>
<keyword evidence="1" id="KW-0472">Membrane</keyword>
<sequence length="97" mass="10893">MAQDSASSSAEQEIIEGLDIIKDMMYIVCCTTAIVVYDYWLELKLIWAKPWSRVSTLYVLVRYLGVTLAVNEVFLGVQLHLSNQAYDACLSKPIGLC</sequence>
<dbReference type="AlphaFoldDB" id="A0A0C9VH16"/>
<keyword evidence="1" id="KW-0812">Transmembrane</keyword>
<accession>A0A0C9VH16</accession>
<organism evidence="2 3">
    <name type="scientific">Hydnomerulius pinastri MD-312</name>
    <dbReference type="NCBI Taxonomy" id="994086"/>
    <lineage>
        <taxon>Eukaryota</taxon>
        <taxon>Fungi</taxon>
        <taxon>Dikarya</taxon>
        <taxon>Basidiomycota</taxon>
        <taxon>Agaricomycotina</taxon>
        <taxon>Agaricomycetes</taxon>
        <taxon>Agaricomycetidae</taxon>
        <taxon>Boletales</taxon>
        <taxon>Boletales incertae sedis</taxon>
        <taxon>Leucogyrophana</taxon>
    </lineage>
</organism>
<dbReference type="HOGENOM" id="CLU_2346968_0_0_1"/>
<evidence type="ECO:0000313" key="3">
    <source>
        <dbReference type="Proteomes" id="UP000053820"/>
    </source>
</evidence>
<dbReference type="OrthoDB" id="3038503at2759"/>
<dbReference type="EMBL" id="KN839845">
    <property type="protein sequence ID" value="KIJ64904.1"/>
    <property type="molecule type" value="Genomic_DNA"/>
</dbReference>
<name>A0A0C9VH16_9AGAM</name>
<evidence type="ECO:0000313" key="2">
    <source>
        <dbReference type="EMBL" id="KIJ64904.1"/>
    </source>
</evidence>
<evidence type="ECO:0000256" key="1">
    <source>
        <dbReference type="SAM" id="Phobius"/>
    </source>
</evidence>
<keyword evidence="3" id="KW-1185">Reference proteome</keyword>
<gene>
    <name evidence="2" type="ORF">HYDPIDRAFT_111581</name>
</gene>
<keyword evidence="1" id="KW-1133">Transmembrane helix</keyword>
<reference evidence="2 3" key="1">
    <citation type="submission" date="2014-04" db="EMBL/GenBank/DDBJ databases">
        <title>Evolutionary Origins and Diversification of the Mycorrhizal Mutualists.</title>
        <authorList>
            <consortium name="DOE Joint Genome Institute"/>
            <consortium name="Mycorrhizal Genomics Consortium"/>
            <person name="Kohler A."/>
            <person name="Kuo A."/>
            <person name="Nagy L.G."/>
            <person name="Floudas D."/>
            <person name="Copeland A."/>
            <person name="Barry K.W."/>
            <person name="Cichocki N."/>
            <person name="Veneault-Fourrey C."/>
            <person name="LaButti K."/>
            <person name="Lindquist E.A."/>
            <person name="Lipzen A."/>
            <person name="Lundell T."/>
            <person name="Morin E."/>
            <person name="Murat C."/>
            <person name="Riley R."/>
            <person name="Ohm R."/>
            <person name="Sun H."/>
            <person name="Tunlid A."/>
            <person name="Henrissat B."/>
            <person name="Grigoriev I.V."/>
            <person name="Hibbett D.S."/>
            <person name="Martin F."/>
        </authorList>
    </citation>
    <scope>NUCLEOTIDE SEQUENCE [LARGE SCALE GENOMIC DNA]</scope>
    <source>
        <strain evidence="2 3">MD-312</strain>
    </source>
</reference>
<protein>
    <submittedName>
        <fullName evidence="2">Uncharacterized protein</fullName>
    </submittedName>
</protein>
<proteinExistence type="predicted"/>
<feature type="transmembrane region" description="Helical" evidence="1">
    <location>
        <begin position="24"/>
        <end position="41"/>
    </location>
</feature>